<dbReference type="Pfam" id="PF04400">
    <property type="entry name" value="NqrM"/>
    <property type="match status" value="1"/>
</dbReference>
<dbReference type="EMBL" id="CP003380">
    <property type="protein sequence ID" value="AFJ02858.1"/>
    <property type="molecule type" value="Genomic_DNA"/>
</dbReference>
<sequence precursor="true">MSTFIAAFVILLVVIAAMAIGVLFGRNAIQGSCGGLGAMGLSGSCGGACSLEEKRQCATRQESHK</sequence>
<dbReference type="PANTHER" id="PTHR40691">
    <property type="entry name" value="(NA+)-NQR MATURATION NQRM"/>
    <property type="match status" value="1"/>
</dbReference>
<dbReference type="HOGENOM" id="CLU_191465_2_0_6"/>
<evidence type="ECO:0000313" key="1">
    <source>
        <dbReference type="EMBL" id="AFJ02858.1"/>
    </source>
</evidence>
<dbReference type="eggNOG" id="COG2991">
    <property type="taxonomic scope" value="Bacteria"/>
</dbReference>
<dbReference type="KEGG" id="mec:Q7C_1711"/>
<dbReference type="STRING" id="754477.Q7C_1711"/>
<evidence type="ECO:0000313" key="2">
    <source>
        <dbReference type="Proteomes" id="UP000009145"/>
    </source>
</evidence>
<name>I1YIW5_METFJ</name>
<dbReference type="AlphaFoldDB" id="I1YIW5"/>
<keyword evidence="2" id="KW-1185">Reference proteome</keyword>
<proteinExistence type="predicted"/>
<protein>
    <submittedName>
        <fullName evidence="1">Putative exported or periplasmic protein in ApbE locus</fullName>
    </submittedName>
</protein>
<dbReference type="PATRIC" id="fig|754477.3.peg.1687"/>
<dbReference type="PANTHER" id="PTHR40691:SF1">
    <property type="entry name" value="EXPORTED PROTEIN"/>
    <property type="match status" value="1"/>
</dbReference>
<gene>
    <name evidence="1" type="ordered locus">Q7C_1711</name>
</gene>
<reference evidence="1 2" key="1">
    <citation type="journal article" date="2012" name="J. Bacteriol.">
        <title>Complete genome sequences of Methylophaga sp. strain JAM1 and Methylophaga sp. strain JAM7.</title>
        <authorList>
            <person name="Villeneuve C."/>
            <person name="Martineau C."/>
            <person name="Mauffrey F."/>
            <person name="Villemur R."/>
        </authorList>
    </citation>
    <scope>NUCLEOTIDE SEQUENCE [LARGE SCALE GENOMIC DNA]</scope>
    <source>
        <strain evidence="1 2">JAM7</strain>
    </source>
</reference>
<accession>I1YIW5</accession>
<dbReference type="RefSeq" id="WP_014704278.1">
    <property type="nucleotide sequence ID" value="NC_017856.1"/>
</dbReference>
<dbReference type="Proteomes" id="UP000009145">
    <property type="component" value="Chromosome"/>
</dbReference>
<dbReference type="InterPro" id="IPR007495">
    <property type="entry name" value="NqrM"/>
</dbReference>
<organism evidence="1 2">
    <name type="scientific">Methylophaga frappieri (strain ATCC BAA-2434 / DSM 25690 / JAM7)</name>
    <dbReference type="NCBI Taxonomy" id="754477"/>
    <lineage>
        <taxon>Bacteria</taxon>
        <taxon>Pseudomonadati</taxon>
        <taxon>Pseudomonadota</taxon>
        <taxon>Gammaproteobacteria</taxon>
        <taxon>Thiotrichales</taxon>
        <taxon>Piscirickettsiaceae</taxon>
        <taxon>Methylophaga</taxon>
    </lineage>
</organism>